<sequence length="170" mass="18802">MHTYHDAMLSNNPEPSPHARTSPPILLAGIACTLQGAWWRHDVQGCSSLGLGRRQGCGFAEARTNDSDTWHASLGCSFLSPSDARCVMHAQKRPRYVNIPITLCAHHVRRLSAGSKTGTQRVRPPNIPTSHRTRSSPHHMSNSRLKFASFRILGRSPWALDGQTRPPGMH</sequence>
<reference evidence="2" key="1">
    <citation type="journal article" date="2018" name="Genome Biol. Evol.">
        <title>Genomics and development of Lentinus tigrinus, a white-rot wood-decaying mushroom with dimorphic fruiting bodies.</title>
        <authorList>
            <person name="Wu B."/>
            <person name="Xu Z."/>
            <person name="Knudson A."/>
            <person name="Carlson A."/>
            <person name="Chen N."/>
            <person name="Kovaka S."/>
            <person name="LaButti K."/>
            <person name="Lipzen A."/>
            <person name="Pennachio C."/>
            <person name="Riley R."/>
            <person name="Schakwitz W."/>
            <person name="Umezawa K."/>
            <person name="Ohm R.A."/>
            <person name="Grigoriev I.V."/>
            <person name="Nagy L.G."/>
            <person name="Gibbons J."/>
            <person name="Hibbett D."/>
        </authorList>
    </citation>
    <scope>NUCLEOTIDE SEQUENCE [LARGE SCALE GENOMIC DNA]</scope>
    <source>
        <strain evidence="2">ALCF2SS1-6</strain>
    </source>
</reference>
<dbReference type="AlphaFoldDB" id="A0A5C2RMR1"/>
<protein>
    <submittedName>
        <fullName evidence="2">Uncharacterized protein</fullName>
    </submittedName>
</protein>
<dbReference type="EMBL" id="ML122335">
    <property type="protein sequence ID" value="RPD52918.1"/>
    <property type="molecule type" value="Genomic_DNA"/>
</dbReference>
<dbReference type="Proteomes" id="UP000313359">
    <property type="component" value="Unassembled WGS sequence"/>
</dbReference>
<evidence type="ECO:0000256" key="1">
    <source>
        <dbReference type="SAM" id="MobiDB-lite"/>
    </source>
</evidence>
<evidence type="ECO:0000313" key="3">
    <source>
        <dbReference type="Proteomes" id="UP000313359"/>
    </source>
</evidence>
<name>A0A5C2RMR1_9APHY</name>
<evidence type="ECO:0000313" key="2">
    <source>
        <dbReference type="EMBL" id="RPD52918.1"/>
    </source>
</evidence>
<feature type="region of interest" description="Disordered" evidence="1">
    <location>
        <begin position="1"/>
        <end position="20"/>
    </location>
</feature>
<feature type="region of interest" description="Disordered" evidence="1">
    <location>
        <begin position="113"/>
        <end position="141"/>
    </location>
</feature>
<keyword evidence="3" id="KW-1185">Reference proteome</keyword>
<gene>
    <name evidence="2" type="ORF">L227DRAFT_426785</name>
</gene>
<organism evidence="2 3">
    <name type="scientific">Lentinus tigrinus ALCF2SS1-6</name>
    <dbReference type="NCBI Taxonomy" id="1328759"/>
    <lineage>
        <taxon>Eukaryota</taxon>
        <taxon>Fungi</taxon>
        <taxon>Dikarya</taxon>
        <taxon>Basidiomycota</taxon>
        <taxon>Agaricomycotina</taxon>
        <taxon>Agaricomycetes</taxon>
        <taxon>Polyporales</taxon>
        <taxon>Polyporaceae</taxon>
        <taxon>Lentinus</taxon>
    </lineage>
</organism>
<proteinExistence type="predicted"/>
<accession>A0A5C2RMR1</accession>